<dbReference type="InterPro" id="IPR058031">
    <property type="entry name" value="AAA_lid_NorR"/>
</dbReference>
<dbReference type="PRINTS" id="PR01590">
    <property type="entry name" value="HTHFIS"/>
</dbReference>
<reference evidence="9 10" key="1">
    <citation type="submission" date="2018-11" db="EMBL/GenBank/DDBJ databases">
        <title>Genome sequencing and assembly of Clostridium tagluense strain A121.</title>
        <authorList>
            <person name="Murakami T."/>
            <person name="Segawa T."/>
            <person name="Shcherbakova V.A."/>
            <person name="Mori H."/>
            <person name="Yoshimura Y."/>
        </authorList>
    </citation>
    <scope>NUCLEOTIDE SEQUENCE [LARGE SCALE GENOMIC DNA]</scope>
    <source>
        <strain evidence="9 10">A121</strain>
    </source>
</reference>
<dbReference type="EMBL" id="BHYK01000001">
    <property type="protein sequence ID" value="GCD08577.1"/>
    <property type="molecule type" value="Genomic_DNA"/>
</dbReference>
<gene>
    <name evidence="9" type="primary">prdR</name>
    <name evidence="9" type="ORF">Ctaglu_02000</name>
</gene>
<dbReference type="InterPro" id="IPR002078">
    <property type="entry name" value="Sigma_54_int"/>
</dbReference>
<dbReference type="SUPFAM" id="SSF46689">
    <property type="entry name" value="Homeodomain-like"/>
    <property type="match status" value="1"/>
</dbReference>
<dbReference type="SUPFAM" id="SSF55785">
    <property type="entry name" value="PYP-like sensor domain (PAS domain)"/>
    <property type="match status" value="1"/>
</dbReference>
<dbReference type="SMART" id="SM00116">
    <property type="entry name" value="CBS"/>
    <property type="match status" value="2"/>
</dbReference>
<dbReference type="GO" id="GO:0043565">
    <property type="term" value="F:sequence-specific DNA binding"/>
    <property type="evidence" value="ECO:0007669"/>
    <property type="project" value="InterPro"/>
</dbReference>
<dbReference type="InterPro" id="IPR003593">
    <property type="entry name" value="AAA+_ATPase"/>
</dbReference>
<dbReference type="InterPro" id="IPR027417">
    <property type="entry name" value="P-loop_NTPase"/>
</dbReference>
<keyword evidence="10" id="KW-1185">Reference proteome</keyword>
<dbReference type="InterPro" id="IPR009057">
    <property type="entry name" value="Homeodomain-like_sf"/>
</dbReference>
<keyword evidence="3" id="KW-0805">Transcription regulation</keyword>
<dbReference type="PANTHER" id="PTHR32071">
    <property type="entry name" value="TRANSCRIPTIONAL REGULATORY PROTEIN"/>
    <property type="match status" value="1"/>
</dbReference>
<dbReference type="SMART" id="SM00091">
    <property type="entry name" value="PAS"/>
    <property type="match status" value="1"/>
</dbReference>
<keyword evidence="4" id="KW-0804">Transcription</keyword>
<dbReference type="Pfam" id="PF00158">
    <property type="entry name" value="Sigma54_activat"/>
    <property type="match status" value="1"/>
</dbReference>
<evidence type="ECO:0000259" key="8">
    <source>
        <dbReference type="PROSITE" id="PS51371"/>
    </source>
</evidence>
<dbReference type="GO" id="GO:0005524">
    <property type="term" value="F:ATP binding"/>
    <property type="evidence" value="ECO:0007669"/>
    <property type="project" value="UniProtKB-KW"/>
</dbReference>
<dbReference type="InterPro" id="IPR025662">
    <property type="entry name" value="Sigma_54_int_dom_ATP-bd_1"/>
</dbReference>
<keyword evidence="2" id="KW-0067">ATP-binding</keyword>
<dbReference type="CDD" id="cd00130">
    <property type="entry name" value="PAS"/>
    <property type="match status" value="1"/>
</dbReference>
<dbReference type="AlphaFoldDB" id="A0A401UG88"/>
<evidence type="ECO:0000256" key="1">
    <source>
        <dbReference type="ARBA" id="ARBA00022741"/>
    </source>
</evidence>
<dbReference type="NCBIfam" id="TIGR00229">
    <property type="entry name" value="sensory_box"/>
    <property type="match status" value="1"/>
</dbReference>
<feature type="domain" description="CBS" evidence="8">
    <location>
        <begin position="14"/>
        <end position="71"/>
    </location>
</feature>
<protein>
    <submittedName>
        <fullName evidence="9">Sigma-54-dependent Fis family transcriptional regulator</fullName>
    </submittedName>
</protein>
<evidence type="ECO:0000256" key="4">
    <source>
        <dbReference type="ARBA" id="ARBA00023163"/>
    </source>
</evidence>
<accession>A0A401UG88</accession>
<evidence type="ECO:0000259" key="7">
    <source>
        <dbReference type="PROSITE" id="PS50112"/>
    </source>
</evidence>
<dbReference type="InterPro" id="IPR000014">
    <property type="entry name" value="PAS"/>
</dbReference>
<dbReference type="Gene3D" id="3.10.580.10">
    <property type="entry name" value="CBS-domain"/>
    <property type="match status" value="1"/>
</dbReference>
<dbReference type="PROSITE" id="PS50045">
    <property type="entry name" value="SIGMA54_INTERACT_4"/>
    <property type="match status" value="1"/>
</dbReference>
<dbReference type="InterPro" id="IPR002197">
    <property type="entry name" value="HTH_Fis"/>
</dbReference>
<evidence type="ECO:0000256" key="5">
    <source>
        <dbReference type="PROSITE-ProRule" id="PRU00703"/>
    </source>
</evidence>
<organism evidence="9 10">
    <name type="scientific">Clostridium tagluense</name>
    <dbReference type="NCBI Taxonomy" id="360422"/>
    <lineage>
        <taxon>Bacteria</taxon>
        <taxon>Bacillati</taxon>
        <taxon>Bacillota</taxon>
        <taxon>Clostridia</taxon>
        <taxon>Eubacteriales</taxon>
        <taxon>Clostridiaceae</taxon>
        <taxon>Clostridium</taxon>
    </lineage>
</organism>
<dbReference type="SMART" id="SM00382">
    <property type="entry name" value="AAA"/>
    <property type="match status" value="1"/>
</dbReference>
<dbReference type="SUPFAM" id="SSF52540">
    <property type="entry name" value="P-loop containing nucleoside triphosphate hydrolases"/>
    <property type="match status" value="1"/>
</dbReference>
<dbReference type="PROSITE" id="PS50112">
    <property type="entry name" value="PAS"/>
    <property type="match status" value="1"/>
</dbReference>
<dbReference type="PROSITE" id="PS51371">
    <property type="entry name" value="CBS"/>
    <property type="match status" value="2"/>
</dbReference>
<name>A0A401UG88_9CLOT</name>
<dbReference type="Pfam" id="PF00571">
    <property type="entry name" value="CBS"/>
    <property type="match status" value="2"/>
</dbReference>
<feature type="domain" description="Sigma-54 factor interaction" evidence="6">
    <location>
        <begin position="275"/>
        <end position="504"/>
    </location>
</feature>
<dbReference type="InterPro" id="IPR025943">
    <property type="entry name" value="Sigma_54_int_dom_ATP-bd_2"/>
</dbReference>
<comment type="caution">
    <text evidence="9">The sequence shown here is derived from an EMBL/GenBank/DDBJ whole genome shotgun (WGS) entry which is preliminary data.</text>
</comment>
<dbReference type="FunFam" id="3.40.50.300:FF:000006">
    <property type="entry name" value="DNA-binding transcriptional regulator NtrC"/>
    <property type="match status" value="1"/>
</dbReference>
<dbReference type="RefSeq" id="WP_233439646.1">
    <property type="nucleotide sequence ID" value="NZ_BHYK01000001.1"/>
</dbReference>
<feature type="domain" description="CBS" evidence="8">
    <location>
        <begin position="79"/>
        <end position="134"/>
    </location>
</feature>
<dbReference type="GO" id="GO:0006355">
    <property type="term" value="P:regulation of DNA-templated transcription"/>
    <property type="evidence" value="ECO:0007669"/>
    <property type="project" value="InterPro"/>
</dbReference>
<dbReference type="Gene3D" id="1.10.10.60">
    <property type="entry name" value="Homeodomain-like"/>
    <property type="match status" value="1"/>
</dbReference>
<keyword evidence="1" id="KW-0547">Nucleotide-binding</keyword>
<dbReference type="Gene3D" id="3.40.50.300">
    <property type="entry name" value="P-loop containing nucleotide triphosphate hydrolases"/>
    <property type="match status" value="1"/>
</dbReference>
<dbReference type="Pfam" id="PF02954">
    <property type="entry name" value="HTH_8"/>
    <property type="match status" value="1"/>
</dbReference>
<dbReference type="CDD" id="cd00009">
    <property type="entry name" value="AAA"/>
    <property type="match status" value="1"/>
</dbReference>
<dbReference type="Gene3D" id="1.10.8.60">
    <property type="match status" value="1"/>
</dbReference>
<feature type="domain" description="PAS" evidence="7">
    <location>
        <begin position="142"/>
        <end position="180"/>
    </location>
</feature>
<sequence length="600" mass="67650">MVIAEMFYTVKEIMNKKFIKVKASESIKEALNKMIDANKDEVLVVDSAGMLIGVFTRKDIAKIKKNKNISFQEEVIKYTNKNVVTIDMNASARVARNLMIENGIGRLPVIENKIIKGVITSNNIRDTFYLKIDEMFDLQNNIIDNLHEAVCICSDSGIVNYWNKSSEQLYGVRAENILGQYIGSFFPNALIMKTLKDGKRRDNEGNEPVKGKFVVLSTVPIFNNIGKLVAVVSTDRDVTEVVTLSKQLEKEKRKVELLQIAYKKEIAANYTFSSIVGKNKKIIEAIAMSQKVAQSSASILITGESGTGKEVFARSIHEASGRVGNFVAVNCSAIPENLIESEVFGYVEGAFTGAIRKGKMGKFEFASNGTLFLDEIGDMPMEMQVKLLRVLQDGIVYRVGSEKGVVTDTRIIAATNRNLNDLMKEKKFREDLYYRFAVVQIELPPLRQRKEDIKELADLFINQVANKENIDINSIDERIYPLLVNCKWEGNIRELKNVIQRMIVLSTEGKITLDTLPEYILENSEDKKKLALNTNESEILEQEQNKYDLAKIVESVEKNTIAEVLLSVGGNKQKAAKILNLKRSTLYYKLNQYGLLEKQS</sequence>
<dbReference type="Pfam" id="PF13426">
    <property type="entry name" value="PAS_9"/>
    <property type="match status" value="1"/>
</dbReference>
<evidence type="ECO:0000256" key="3">
    <source>
        <dbReference type="ARBA" id="ARBA00023015"/>
    </source>
</evidence>
<dbReference type="PROSITE" id="PS00676">
    <property type="entry name" value="SIGMA54_INTERACT_2"/>
    <property type="match status" value="1"/>
</dbReference>
<evidence type="ECO:0000313" key="10">
    <source>
        <dbReference type="Proteomes" id="UP000287872"/>
    </source>
</evidence>
<evidence type="ECO:0000256" key="2">
    <source>
        <dbReference type="ARBA" id="ARBA00022840"/>
    </source>
</evidence>
<dbReference type="SUPFAM" id="SSF54631">
    <property type="entry name" value="CBS-domain pair"/>
    <property type="match status" value="1"/>
</dbReference>
<proteinExistence type="predicted"/>
<dbReference type="Pfam" id="PF25601">
    <property type="entry name" value="AAA_lid_14"/>
    <property type="match status" value="1"/>
</dbReference>
<keyword evidence="5" id="KW-0129">CBS domain</keyword>
<dbReference type="InterPro" id="IPR046342">
    <property type="entry name" value="CBS_dom_sf"/>
</dbReference>
<dbReference type="CDD" id="cd02205">
    <property type="entry name" value="CBS_pair_SF"/>
    <property type="match status" value="1"/>
</dbReference>
<dbReference type="PROSITE" id="PS00675">
    <property type="entry name" value="SIGMA54_INTERACT_1"/>
    <property type="match status" value="1"/>
</dbReference>
<dbReference type="PANTHER" id="PTHR32071:SF57">
    <property type="entry name" value="C4-DICARBOXYLATE TRANSPORT TRANSCRIPTIONAL REGULATORY PROTEIN DCTD"/>
    <property type="match status" value="1"/>
</dbReference>
<evidence type="ECO:0000313" key="9">
    <source>
        <dbReference type="EMBL" id="GCD08577.1"/>
    </source>
</evidence>
<dbReference type="InterPro" id="IPR000644">
    <property type="entry name" value="CBS_dom"/>
</dbReference>
<dbReference type="Proteomes" id="UP000287872">
    <property type="component" value="Unassembled WGS sequence"/>
</dbReference>
<dbReference type="Gene3D" id="3.30.450.20">
    <property type="entry name" value="PAS domain"/>
    <property type="match status" value="1"/>
</dbReference>
<dbReference type="InterPro" id="IPR035965">
    <property type="entry name" value="PAS-like_dom_sf"/>
</dbReference>
<evidence type="ECO:0000259" key="6">
    <source>
        <dbReference type="PROSITE" id="PS50045"/>
    </source>
</evidence>